<organism evidence="1 2">
    <name type="scientific">Pycnococcus provasolii</name>
    <dbReference type="NCBI Taxonomy" id="41880"/>
    <lineage>
        <taxon>Eukaryota</taxon>
        <taxon>Viridiplantae</taxon>
        <taxon>Chlorophyta</taxon>
        <taxon>Pseudoscourfieldiophyceae</taxon>
        <taxon>Pseudoscourfieldiales</taxon>
        <taxon>Pycnococcaceae</taxon>
        <taxon>Pycnococcus</taxon>
    </lineage>
</organism>
<reference evidence="1" key="1">
    <citation type="submission" date="2020-10" db="EMBL/GenBank/DDBJ databases">
        <title>Unveiling of a novel bifunctional photoreceptor, Dualchrome1, isolated from a cosmopolitan green alga.</title>
        <authorList>
            <person name="Suzuki S."/>
            <person name="Kawachi M."/>
        </authorList>
    </citation>
    <scope>NUCLEOTIDE SEQUENCE</scope>
    <source>
        <strain evidence="1">NIES 2893</strain>
    </source>
</reference>
<gene>
    <name evidence="1" type="ORF">PPROV_001087200</name>
</gene>
<dbReference type="Proteomes" id="UP000660262">
    <property type="component" value="Unassembled WGS sequence"/>
</dbReference>
<evidence type="ECO:0000313" key="2">
    <source>
        <dbReference type="Proteomes" id="UP000660262"/>
    </source>
</evidence>
<keyword evidence="2" id="KW-1185">Reference proteome</keyword>
<comment type="caution">
    <text evidence="1">The sequence shown here is derived from an EMBL/GenBank/DDBJ whole genome shotgun (WGS) entry which is preliminary data.</text>
</comment>
<proteinExistence type="predicted"/>
<protein>
    <submittedName>
        <fullName evidence="1">Uncharacterized protein</fullName>
    </submittedName>
</protein>
<evidence type="ECO:0000313" key="1">
    <source>
        <dbReference type="EMBL" id="GHP12144.1"/>
    </source>
</evidence>
<dbReference type="EMBL" id="BNJQ01000039">
    <property type="protein sequence ID" value="GHP12144.1"/>
    <property type="molecule type" value="Genomic_DNA"/>
</dbReference>
<accession>A0A830HYG6</accession>
<dbReference type="AlphaFoldDB" id="A0A830HYG6"/>
<sequence>MNFSTIGLNLSAEASHPQEQSATAKLTAKTKGGAKLTAKVNADPLSGQAPNGIVLGCQSGNLTLEFNTANSASMVKVSQGVAIFDDFPTDVTYKGSGIGGGKTSHSLETKVDYGSLVDGLEMKINTNLADLSSDVAASKQFGDVRATAKFNLDGLVDVEAELKSDHGKTTANYKHNSRDVCLGHEFKDMYGLKLNAKSNLDSISDLPRLTLGMSHDVDLMN</sequence>
<name>A0A830HYG6_9CHLO</name>